<proteinExistence type="predicted"/>
<keyword evidence="3" id="KW-1185">Reference proteome</keyword>
<feature type="transmembrane region" description="Helical" evidence="1">
    <location>
        <begin position="35"/>
        <end position="57"/>
    </location>
</feature>
<evidence type="ECO:0000256" key="1">
    <source>
        <dbReference type="SAM" id="Phobius"/>
    </source>
</evidence>
<keyword evidence="1" id="KW-0472">Membrane</keyword>
<organism evidence="2 3">
    <name type="scientific">Acetobacter musti</name>
    <dbReference type="NCBI Taxonomy" id="864732"/>
    <lineage>
        <taxon>Bacteria</taxon>
        <taxon>Pseudomonadati</taxon>
        <taxon>Pseudomonadota</taxon>
        <taxon>Alphaproteobacteria</taxon>
        <taxon>Acetobacterales</taxon>
        <taxon>Acetobacteraceae</taxon>
        <taxon>Acetobacter</taxon>
    </lineage>
</organism>
<sequence>MAIRALITPAGERETMTRVWCRSGESNSNSPKGKILPEAGIAVIATAILALTLFGFASCDPVTSGHAYAVEAVR</sequence>
<dbReference type="RefSeq" id="WP_173582897.1">
    <property type="nucleotide sequence ID" value="NZ_WOTB01000007.1"/>
</dbReference>
<evidence type="ECO:0000313" key="3">
    <source>
        <dbReference type="Proteomes" id="UP000635278"/>
    </source>
</evidence>
<keyword evidence="1" id="KW-0812">Transmembrane</keyword>
<dbReference type="Proteomes" id="UP000635278">
    <property type="component" value="Unassembled WGS sequence"/>
</dbReference>
<gene>
    <name evidence="2" type="ORF">GOB93_07600</name>
</gene>
<comment type="caution">
    <text evidence="2">The sequence shown here is derived from an EMBL/GenBank/DDBJ whole genome shotgun (WGS) entry which is preliminary data.</text>
</comment>
<name>A0ABX0JP12_9PROT</name>
<evidence type="ECO:0000313" key="2">
    <source>
        <dbReference type="EMBL" id="NHN84508.1"/>
    </source>
</evidence>
<keyword evidence="1" id="KW-1133">Transmembrane helix</keyword>
<accession>A0ABX0JP12</accession>
<protein>
    <submittedName>
        <fullName evidence="2">Uncharacterized protein</fullName>
    </submittedName>
</protein>
<reference evidence="2 3" key="1">
    <citation type="journal article" date="2020" name="Int. J. Syst. Evol. Microbiol.">
        <title>Novel acetic acid bacteria from cider fermentations: Acetobacter conturbans sp. nov. and Acetobacter fallax sp. nov.</title>
        <authorList>
            <person name="Sombolestani A.S."/>
            <person name="Cleenwerck I."/>
            <person name="Cnockaert M."/>
            <person name="Borremans W."/>
            <person name="Wieme A.D."/>
            <person name="De Vuyst L."/>
            <person name="Vandamme P."/>
        </authorList>
    </citation>
    <scope>NUCLEOTIDE SEQUENCE [LARGE SCALE GENOMIC DNA]</scope>
    <source>
        <strain evidence="2 3">LMG 30640</strain>
    </source>
</reference>
<dbReference type="EMBL" id="WOTB01000007">
    <property type="protein sequence ID" value="NHN84508.1"/>
    <property type="molecule type" value="Genomic_DNA"/>
</dbReference>